<feature type="compositionally biased region" description="Basic and acidic residues" evidence="1">
    <location>
        <begin position="1"/>
        <end position="12"/>
    </location>
</feature>
<dbReference type="Pfam" id="PF13556">
    <property type="entry name" value="HTH_30"/>
    <property type="match status" value="1"/>
</dbReference>
<reference evidence="3 4" key="1">
    <citation type="journal article" date="2019" name="Int. J. Syst. Evol. Microbiol.">
        <title>The Global Catalogue of Microorganisms (GCM) 10K type strain sequencing project: providing services to taxonomists for standard genome sequencing and annotation.</title>
        <authorList>
            <consortium name="The Broad Institute Genomics Platform"/>
            <consortium name="The Broad Institute Genome Sequencing Center for Infectious Disease"/>
            <person name="Wu L."/>
            <person name="Ma J."/>
        </authorList>
    </citation>
    <scope>NUCLEOTIDE SEQUENCE [LARGE SCALE GENOMIC DNA]</scope>
    <source>
        <strain evidence="3 4">JCM 10671</strain>
    </source>
</reference>
<feature type="region of interest" description="Disordered" evidence="1">
    <location>
        <begin position="121"/>
        <end position="142"/>
    </location>
</feature>
<dbReference type="InterPro" id="IPR051448">
    <property type="entry name" value="CdaR-like_regulators"/>
</dbReference>
<keyword evidence="4" id="KW-1185">Reference proteome</keyword>
<evidence type="ECO:0000256" key="1">
    <source>
        <dbReference type="SAM" id="MobiDB-lite"/>
    </source>
</evidence>
<proteinExistence type="predicted"/>
<accession>A0ABN1G2N5</accession>
<gene>
    <name evidence="3" type="ORF">GCM10009547_00490</name>
</gene>
<dbReference type="PANTHER" id="PTHR33744">
    <property type="entry name" value="CARBOHYDRATE DIACID REGULATOR"/>
    <property type="match status" value="1"/>
</dbReference>
<dbReference type="RefSeq" id="WP_344600351.1">
    <property type="nucleotide sequence ID" value="NZ_BAAAHE010000001.1"/>
</dbReference>
<comment type="caution">
    <text evidence="3">The sequence shown here is derived from an EMBL/GenBank/DDBJ whole genome shotgun (WGS) entry which is preliminary data.</text>
</comment>
<dbReference type="PANTHER" id="PTHR33744:SF17">
    <property type="entry name" value="CONSERVED PROTEIN"/>
    <property type="match status" value="1"/>
</dbReference>
<organism evidence="3 4">
    <name type="scientific">Sporichthya brevicatena</name>
    <dbReference type="NCBI Taxonomy" id="171442"/>
    <lineage>
        <taxon>Bacteria</taxon>
        <taxon>Bacillati</taxon>
        <taxon>Actinomycetota</taxon>
        <taxon>Actinomycetes</taxon>
        <taxon>Sporichthyales</taxon>
        <taxon>Sporichthyaceae</taxon>
        <taxon>Sporichthya</taxon>
    </lineage>
</organism>
<feature type="domain" description="PucR C-terminal helix-turn-helix" evidence="2">
    <location>
        <begin position="62"/>
        <end position="119"/>
    </location>
</feature>
<sequence length="142" mass="15470">MEDTVRGREETPPHASARTGTSDAGHPILGLIRSIAAERPELLGGPVATLRRMDSAGRSDYIRSLRAFFDHAGDVPKAAEALLLHPNTLRYRLRRMQELTGLDLKDPTDRLVAELQLHILEHADQPPVSPPPPAPPGPADRG</sequence>
<protein>
    <recommendedName>
        <fullName evidence="2">PucR C-terminal helix-turn-helix domain-containing protein</fullName>
    </recommendedName>
</protein>
<feature type="compositionally biased region" description="Pro residues" evidence="1">
    <location>
        <begin position="127"/>
        <end position="142"/>
    </location>
</feature>
<dbReference type="EMBL" id="BAAAHE010000001">
    <property type="protein sequence ID" value="GAA0602907.1"/>
    <property type="molecule type" value="Genomic_DNA"/>
</dbReference>
<evidence type="ECO:0000259" key="2">
    <source>
        <dbReference type="Pfam" id="PF13556"/>
    </source>
</evidence>
<feature type="region of interest" description="Disordered" evidence="1">
    <location>
        <begin position="1"/>
        <end position="26"/>
    </location>
</feature>
<name>A0ABN1G2N5_9ACTN</name>
<evidence type="ECO:0000313" key="4">
    <source>
        <dbReference type="Proteomes" id="UP001500957"/>
    </source>
</evidence>
<evidence type="ECO:0000313" key="3">
    <source>
        <dbReference type="EMBL" id="GAA0602907.1"/>
    </source>
</evidence>
<dbReference type="Proteomes" id="UP001500957">
    <property type="component" value="Unassembled WGS sequence"/>
</dbReference>
<dbReference type="Gene3D" id="1.10.10.2840">
    <property type="entry name" value="PucR C-terminal helix-turn-helix domain"/>
    <property type="match status" value="1"/>
</dbReference>
<dbReference type="InterPro" id="IPR025736">
    <property type="entry name" value="PucR_C-HTH_dom"/>
</dbReference>
<dbReference type="InterPro" id="IPR042070">
    <property type="entry name" value="PucR_C-HTH_sf"/>
</dbReference>